<dbReference type="PRINTS" id="PR00463">
    <property type="entry name" value="EP450I"/>
</dbReference>
<keyword evidence="5 9" id="KW-0560">Oxidoreductase</keyword>
<dbReference type="EMBL" id="JARYMX010000007">
    <property type="protein sequence ID" value="KAJ9542923.1"/>
    <property type="molecule type" value="Genomic_DNA"/>
</dbReference>
<name>A0AA38SID2_9ASTR</name>
<dbReference type="GO" id="GO:0016705">
    <property type="term" value="F:oxidoreductase activity, acting on paired donors, with incorporation or reduction of molecular oxygen"/>
    <property type="evidence" value="ECO:0007669"/>
    <property type="project" value="InterPro"/>
</dbReference>
<feature type="transmembrane region" description="Helical" evidence="10">
    <location>
        <begin position="9"/>
        <end position="27"/>
    </location>
</feature>
<dbReference type="PROSITE" id="PS00086">
    <property type="entry name" value="CYTOCHROME_P450"/>
    <property type="match status" value="1"/>
</dbReference>
<dbReference type="InterPro" id="IPR001128">
    <property type="entry name" value="Cyt_P450"/>
</dbReference>
<accession>A0AA38SID2</accession>
<comment type="cofactor">
    <cofactor evidence="1 8">
        <name>heme</name>
        <dbReference type="ChEBI" id="CHEBI:30413"/>
    </cofactor>
</comment>
<keyword evidence="4 8" id="KW-0479">Metal-binding</keyword>
<keyword evidence="12" id="KW-1185">Reference proteome</keyword>
<evidence type="ECO:0000256" key="7">
    <source>
        <dbReference type="ARBA" id="ARBA00023033"/>
    </source>
</evidence>
<dbReference type="AlphaFoldDB" id="A0AA38SID2"/>
<dbReference type="InterPro" id="IPR017972">
    <property type="entry name" value="Cyt_P450_CS"/>
</dbReference>
<evidence type="ECO:0000256" key="5">
    <source>
        <dbReference type="ARBA" id="ARBA00023002"/>
    </source>
</evidence>
<sequence length="507" mass="57496">MISQLGEKLYLTILIISIPTLLLLLWYRGTSKGSKPPLPPGPYGLPIVGYLPFLKPNLHLTFTNMAHRYGPIFSLWLGSKLHVVVNTADLAKVVVRDMDQNFANRDPPLTGLTISYGGLDVVFSNHKHWRDMRKLLASQVLSNANLHATRSLRTNGVRKMLRDVHGRIGTEININKVAYDTEIDVVTEMLWGCSKGYDDYGGVGDEFQEVALETIRLFAAANISDIIPMLSRFDLQGRERDIRKCKEHLDRIFENIIRGRINANSRKMDKDERKDFLQVLLDEKDDPTSSIDINQIKAILVDVILGTIDTTSTMVEWVMTEVLYNPRVMTKIQKELGDVIGPNNIVEESHLSNLTYLDAVIKETLRLLPAGPLLLPRCPDESCTVGGYTIPKGSIVYVNAWAIHRDPKNWTNPLEFNPERFLNTKWDYQGNNLKFLPFGSGRRKCPGAILGEKMVMYLVASLLHSFDWSLTKDEDFDLSQEFDIAMRKKKQLIVIPTPRLSDASLYL</sequence>
<dbReference type="InterPro" id="IPR002401">
    <property type="entry name" value="Cyt_P450_E_grp-I"/>
</dbReference>
<dbReference type="Pfam" id="PF00067">
    <property type="entry name" value="p450"/>
    <property type="match status" value="1"/>
</dbReference>
<evidence type="ECO:0000256" key="9">
    <source>
        <dbReference type="RuleBase" id="RU000461"/>
    </source>
</evidence>
<keyword evidence="10" id="KW-1133">Transmembrane helix</keyword>
<dbReference type="PRINTS" id="PR00385">
    <property type="entry name" value="P450"/>
</dbReference>
<evidence type="ECO:0000313" key="12">
    <source>
        <dbReference type="Proteomes" id="UP001172457"/>
    </source>
</evidence>
<dbReference type="Gene3D" id="1.10.630.10">
    <property type="entry name" value="Cytochrome P450"/>
    <property type="match status" value="1"/>
</dbReference>
<evidence type="ECO:0000256" key="10">
    <source>
        <dbReference type="SAM" id="Phobius"/>
    </source>
</evidence>
<dbReference type="PANTHER" id="PTHR47951:SF7">
    <property type="entry name" value="FLAVONOID 3',5'-HYDROXYLASE-LIKE ISOFORM X1"/>
    <property type="match status" value="1"/>
</dbReference>
<evidence type="ECO:0000256" key="6">
    <source>
        <dbReference type="ARBA" id="ARBA00023004"/>
    </source>
</evidence>
<keyword evidence="6 8" id="KW-0408">Iron</keyword>
<dbReference type="PANTHER" id="PTHR47951">
    <property type="entry name" value="OS08G0547900 PROTEIN"/>
    <property type="match status" value="1"/>
</dbReference>
<keyword evidence="7 9" id="KW-0503">Monooxygenase</keyword>
<dbReference type="GO" id="GO:0004497">
    <property type="term" value="F:monooxygenase activity"/>
    <property type="evidence" value="ECO:0007669"/>
    <property type="project" value="UniProtKB-KW"/>
</dbReference>
<keyword evidence="10" id="KW-0812">Transmembrane</keyword>
<evidence type="ECO:0000256" key="2">
    <source>
        <dbReference type="ARBA" id="ARBA00010617"/>
    </source>
</evidence>
<evidence type="ECO:0008006" key="13">
    <source>
        <dbReference type="Google" id="ProtNLM"/>
    </source>
</evidence>
<evidence type="ECO:0000256" key="4">
    <source>
        <dbReference type="ARBA" id="ARBA00022723"/>
    </source>
</evidence>
<feature type="binding site" description="axial binding residue" evidence="8">
    <location>
        <position position="445"/>
    </location>
    <ligand>
        <name>heme</name>
        <dbReference type="ChEBI" id="CHEBI:30413"/>
    </ligand>
    <ligandPart>
        <name>Fe</name>
        <dbReference type="ChEBI" id="CHEBI:18248"/>
    </ligandPart>
</feature>
<protein>
    <recommendedName>
        <fullName evidence="13">Cytochrome P450</fullName>
    </recommendedName>
</protein>
<evidence type="ECO:0000256" key="8">
    <source>
        <dbReference type="PIRSR" id="PIRSR602401-1"/>
    </source>
</evidence>
<evidence type="ECO:0000313" key="11">
    <source>
        <dbReference type="EMBL" id="KAJ9542923.1"/>
    </source>
</evidence>
<organism evidence="11 12">
    <name type="scientific">Centaurea solstitialis</name>
    <name type="common">yellow star-thistle</name>
    <dbReference type="NCBI Taxonomy" id="347529"/>
    <lineage>
        <taxon>Eukaryota</taxon>
        <taxon>Viridiplantae</taxon>
        <taxon>Streptophyta</taxon>
        <taxon>Embryophyta</taxon>
        <taxon>Tracheophyta</taxon>
        <taxon>Spermatophyta</taxon>
        <taxon>Magnoliopsida</taxon>
        <taxon>eudicotyledons</taxon>
        <taxon>Gunneridae</taxon>
        <taxon>Pentapetalae</taxon>
        <taxon>asterids</taxon>
        <taxon>campanulids</taxon>
        <taxon>Asterales</taxon>
        <taxon>Asteraceae</taxon>
        <taxon>Carduoideae</taxon>
        <taxon>Cardueae</taxon>
        <taxon>Centaureinae</taxon>
        <taxon>Centaurea</taxon>
    </lineage>
</organism>
<dbReference type="GO" id="GO:0020037">
    <property type="term" value="F:heme binding"/>
    <property type="evidence" value="ECO:0007669"/>
    <property type="project" value="InterPro"/>
</dbReference>
<dbReference type="GO" id="GO:0005506">
    <property type="term" value="F:iron ion binding"/>
    <property type="evidence" value="ECO:0007669"/>
    <property type="project" value="InterPro"/>
</dbReference>
<gene>
    <name evidence="11" type="ORF">OSB04_029429</name>
</gene>
<reference evidence="11" key="1">
    <citation type="submission" date="2023-03" db="EMBL/GenBank/DDBJ databases">
        <title>Chromosome-scale reference genome and RAD-based genetic map of yellow starthistle (Centaurea solstitialis) reveal putative structural variation and QTLs associated with invader traits.</title>
        <authorList>
            <person name="Reatini B."/>
            <person name="Cang F.A."/>
            <person name="Jiang Q."/>
            <person name="Mckibben M.T.W."/>
            <person name="Barker M.S."/>
            <person name="Rieseberg L.H."/>
            <person name="Dlugosch K.M."/>
        </authorList>
    </citation>
    <scope>NUCLEOTIDE SEQUENCE</scope>
    <source>
        <strain evidence="11">CAN-66</strain>
        <tissue evidence="11">Leaf</tissue>
    </source>
</reference>
<keyword evidence="3 8" id="KW-0349">Heme</keyword>
<keyword evidence="10" id="KW-0472">Membrane</keyword>
<evidence type="ECO:0000256" key="3">
    <source>
        <dbReference type="ARBA" id="ARBA00022617"/>
    </source>
</evidence>
<dbReference type="InterPro" id="IPR036396">
    <property type="entry name" value="Cyt_P450_sf"/>
</dbReference>
<dbReference type="Proteomes" id="UP001172457">
    <property type="component" value="Chromosome 7"/>
</dbReference>
<comment type="caution">
    <text evidence="11">The sequence shown here is derived from an EMBL/GenBank/DDBJ whole genome shotgun (WGS) entry which is preliminary data.</text>
</comment>
<dbReference type="FunFam" id="1.10.630.10:FF:000126">
    <property type="entry name" value="Predicted protein"/>
    <property type="match status" value="1"/>
</dbReference>
<proteinExistence type="inferred from homology"/>
<evidence type="ECO:0000256" key="1">
    <source>
        <dbReference type="ARBA" id="ARBA00001971"/>
    </source>
</evidence>
<dbReference type="SUPFAM" id="SSF48264">
    <property type="entry name" value="Cytochrome P450"/>
    <property type="match status" value="1"/>
</dbReference>
<comment type="similarity">
    <text evidence="2 9">Belongs to the cytochrome P450 family.</text>
</comment>